<dbReference type="InterPro" id="IPR036890">
    <property type="entry name" value="HATPase_C_sf"/>
</dbReference>
<dbReference type="Pfam" id="PF13581">
    <property type="entry name" value="HATPase_c_2"/>
    <property type="match status" value="1"/>
</dbReference>
<keyword evidence="1" id="KW-0808">Transferase</keyword>
<reference evidence="4" key="1">
    <citation type="journal article" date="2019" name="Int. J. Syst. Evol. Microbiol.">
        <title>The Global Catalogue of Microorganisms (GCM) 10K type strain sequencing project: providing services to taxonomists for standard genome sequencing and annotation.</title>
        <authorList>
            <consortium name="The Broad Institute Genomics Platform"/>
            <consortium name="The Broad Institute Genome Sequencing Center for Infectious Disease"/>
            <person name="Wu L."/>
            <person name="Ma J."/>
        </authorList>
    </citation>
    <scope>NUCLEOTIDE SEQUENCE [LARGE SCALE GENOMIC DNA]</scope>
    <source>
        <strain evidence="4">CGMCC 1.15180</strain>
    </source>
</reference>
<sequence length="108" mass="11728">MRRITSAHLRYWDLDALADSATVVVSELVTNAIQHGQGPVGLRVTRSTHELRIEVTDRTPAPARMRCADAADESGRGLLLVDALSDDWGVSPDGTTTWATFAFPIGRP</sequence>
<dbReference type="EMBL" id="JBHSPX010000009">
    <property type="protein sequence ID" value="MFC6067006.1"/>
    <property type="molecule type" value="Genomic_DNA"/>
</dbReference>
<proteinExistence type="predicted"/>
<dbReference type="CDD" id="cd16936">
    <property type="entry name" value="HATPase_RsbW-like"/>
    <property type="match status" value="1"/>
</dbReference>
<name>A0ABW1MT59_9ACTN</name>
<dbReference type="RefSeq" id="WP_051861639.1">
    <property type="nucleotide sequence ID" value="NZ_JBHSPX010000009.1"/>
</dbReference>
<dbReference type="InterPro" id="IPR050267">
    <property type="entry name" value="Anti-sigma-factor_SerPK"/>
</dbReference>
<organism evidence="3 4">
    <name type="scientific">Streptomyces ochraceiscleroticus</name>
    <dbReference type="NCBI Taxonomy" id="47761"/>
    <lineage>
        <taxon>Bacteria</taxon>
        <taxon>Bacillati</taxon>
        <taxon>Actinomycetota</taxon>
        <taxon>Actinomycetes</taxon>
        <taxon>Kitasatosporales</taxon>
        <taxon>Streptomycetaceae</taxon>
        <taxon>Streptomyces</taxon>
    </lineage>
</organism>
<evidence type="ECO:0000256" key="1">
    <source>
        <dbReference type="ARBA" id="ARBA00022527"/>
    </source>
</evidence>
<dbReference type="GO" id="GO:0005524">
    <property type="term" value="F:ATP binding"/>
    <property type="evidence" value="ECO:0007669"/>
    <property type="project" value="UniProtKB-KW"/>
</dbReference>
<keyword evidence="1" id="KW-0723">Serine/threonine-protein kinase</keyword>
<dbReference type="Proteomes" id="UP001596139">
    <property type="component" value="Unassembled WGS sequence"/>
</dbReference>
<feature type="domain" description="Histidine kinase/HSP90-like ATPase" evidence="2">
    <location>
        <begin position="1"/>
        <end position="100"/>
    </location>
</feature>
<evidence type="ECO:0000259" key="2">
    <source>
        <dbReference type="Pfam" id="PF13581"/>
    </source>
</evidence>
<dbReference type="InterPro" id="IPR003594">
    <property type="entry name" value="HATPase_dom"/>
</dbReference>
<dbReference type="PANTHER" id="PTHR35526:SF3">
    <property type="entry name" value="ANTI-SIGMA-F FACTOR RSBW"/>
    <property type="match status" value="1"/>
</dbReference>
<evidence type="ECO:0000313" key="4">
    <source>
        <dbReference type="Proteomes" id="UP001596139"/>
    </source>
</evidence>
<gene>
    <name evidence="3" type="ORF">ACFP4F_31305</name>
</gene>
<evidence type="ECO:0000313" key="3">
    <source>
        <dbReference type="EMBL" id="MFC6067006.1"/>
    </source>
</evidence>
<dbReference type="SUPFAM" id="SSF55874">
    <property type="entry name" value="ATPase domain of HSP90 chaperone/DNA topoisomerase II/histidine kinase"/>
    <property type="match status" value="1"/>
</dbReference>
<accession>A0ABW1MT59</accession>
<keyword evidence="1" id="KW-0418">Kinase</keyword>
<keyword evidence="4" id="KW-1185">Reference proteome</keyword>
<comment type="caution">
    <text evidence="3">The sequence shown here is derived from an EMBL/GenBank/DDBJ whole genome shotgun (WGS) entry which is preliminary data.</text>
</comment>
<keyword evidence="3" id="KW-0547">Nucleotide-binding</keyword>
<keyword evidence="3" id="KW-0067">ATP-binding</keyword>
<protein>
    <submittedName>
        <fullName evidence="3">ATP-binding protein</fullName>
    </submittedName>
</protein>
<dbReference type="Gene3D" id="3.30.565.10">
    <property type="entry name" value="Histidine kinase-like ATPase, C-terminal domain"/>
    <property type="match status" value="1"/>
</dbReference>
<dbReference type="PANTHER" id="PTHR35526">
    <property type="entry name" value="ANTI-SIGMA-F FACTOR RSBW-RELATED"/>
    <property type="match status" value="1"/>
</dbReference>